<dbReference type="GO" id="GO:0004150">
    <property type="term" value="F:dihydroneopterin aldolase activity"/>
    <property type="evidence" value="ECO:0007669"/>
    <property type="project" value="UniProtKB-UniRule"/>
</dbReference>
<dbReference type="InterPro" id="IPR006157">
    <property type="entry name" value="FolB_dom"/>
</dbReference>
<dbReference type="UniPathway" id="UPA00077">
    <property type="reaction ID" value="UER00154"/>
</dbReference>
<dbReference type="Pfam" id="PF02152">
    <property type="entry name" value="FolB"/>
    <property type="match status" value="1"/>
</dbReference>
<dbReference type="SUPFAM" id="SSF55620">
    <property type="entry name" value="Tetrahydrobiopterin biosynthesis enzymes-like"/>
    <property type="match status" value="1"/>
</dbReference>
<dbReference type="Gene3D" id="3.30.1130.10">
    <property type="match status" value="1"/>
</dbReference>
<proteinExistence type="inferred from homology"/>
<evidence type="ECO:0000256" key="1">
    <source>
        <dbReference type="ARBA" id="ARBA00001353"/>
    </source>
</evidence>
<sequence length="129" mass="14447">MPTRRIFISGLALDARIGILEHERRASQPLHVDAEFDIDISRNVDDHDIHSVLDYRQLREAIVEECTQAHVNLIETLIEQLAARLLAEFSEVRALRLRISKPMAFADCAAVGVEIQISRDGPSGAHLQA</sequence>
<evidence type="ECO:0000256" key="3">
    <source>
        <dbReference type="ARBA" id="ARBA00005708"/>
    </source>
</evidence>
<organism evidence="8 9">
    <name type="scientific">Bordetella genomosp. 5</name>
    <dbReference type="NCBI Taxonomy" id="1395608"/>
    <lineage>
        <taxon>Bacteria</taxon>
        <taxon>Pseudomonadati</taxon>
        <taxon>Pseudomonadota</taxon>
        <taxon>Betaproteobacteria</taxon>
        <taxon>Burkholderiales</taxon>
        <taxon>Alcaligenaceae</taxon>
        <taxon>Bordetella</taxon>
    </lineage>
</organism>
<dbReference type="PANTHER" id="PTHR42844:SF1">
    <property type="entry name" value="DIHYDRONEOPTERIN ALDOLASE 1-RELATED"/>
    <property type="match status" value="1"/>
</dbReference>
<dbReference type="NCBIfam" id="TIGR00525">
    <property type="entry name" value="folB"/>
    <property type="match status" value="1"/>
</dbReference>
<dbReference type="NCBIfam" id="TIGR00526">
    <property type="entry name" value="folB_dom"/>
    <property type="match status" value="1"/>
</dbReference>
<comment type="similarity">
    <text evidence="3 6">Belongs to the DHNA family.</text>
</comment>
<keyword evidence="4 6" id="KW-0289">Folate biosynthesis</keyword>
<evidence type="ECO:0000256" key="5">
    <source>
        <dbReference type="ARBA" id="ARBA00023239"/>
    </source>
</evidence>
<name>A0A261U2G2_9BORD</name>
<evidence type="ECO:0000313" key="8">
    <source>
        <dbReference type="EMBL" id="OZI55677.1"/>
    </source>
</evidence>
<evidence type="ECO:0000256" key="2">
    <source>
        <dbReference type="ARBA" id="ARBA00005013"/>
    </source>
</evidence>
<dbReference type="GO" id="GO:0046654">
    <property type="term" value="P:tetrahydrofolate biosynthetic process"/>
    <property type="evidence" value="ECO:0007669"/>
    <property type="project" value="UniProtKB-UniRule"/>
</dbReference>
<dbReference type="OrthoDB" id="8521219at2"/>
<comment type="function">
    <text evidence="6">Catalyzes the conversion of 7,8-dihydroneopterin to 6-hydroxymethyl-7,8-dihydropterin.</text>
</comment>
<keyword evidence="5 6" id="KW-0456">Lyase</keyword>
<evidence type="ECO:0000256" key="6">
    <source>
        <dbReference type="RuleBase" id="RU362079"/>
    </source>
</evidence>
<dbReference type="PANTHER" id="PTHR42844">
    <property type="entry name" value="DIHYDRONEOPTERIN ALDOLASE 1-RELATED"/>
    <property type="match status" value="1"/>
</dbReference>
<evidence type="ECO:0000256" key="4">
    <source>
        <dbReference type="ARBA" id="ARBA00022909"/>
    </source>
</evidence>
<dbReference type="SMART" id="SM00905">
    <property type="entry name" value="FolB"/>
    <property type="match status" value="1"/>
</dbReference>
<gene>
    <name evidence="8" type="ORF">CAL25_02710</name>
</gene>
<protein>
    <recommendedName>
        <fullName evidence="6">7,8-dihydroneopterin aldolase</fullName>
        <ecNumber evidence="6">4.1.2.25</ecNumber>
    </recommendedName>
</protein>
<feature type="domain" description="Dihydroneopterin aldolase/epimerase" evidence="7">
    <location>
        <begin position="6"/>
        <end position="117"/>
    </location>
</feature>
<evidence type="ECO:0000313" key="9">
    <source>
        <dbReference type="Proteomes" id="UP000216913"/>
    </source>
</evidence>
<dbReference type="AlphaFoldDB" id="A0A261U2G2"/>
<dbReference type="Proteomes" id="UP000216913">
    <property type="component" value="Unassembled WGS sequence"/>
</dbReference>
<dbReference type="EMBL" id="NEVP01000001">
    <property type="protein sequence ID" value="OZI55677.1"/>
    <property type="molecule type" value="Genomic_DNA"/>
</dbReference>
<dbReference type="InterPro" id="IPR006156">
    <property type="entry name" value="Dihydroneopterin_aldolase"/>
</dbReference>
<comment type="caution">
    <text evidence="8">The sequence shown here is derived from an EMBL/GenBank/DDBJ whole genome shotgun (WGS) entry which is preliminary data.</text>
</comment>
<evidence type="ECO:0000259" key="7">
    <source>
        <dbReference type="SMART" id="SM00905"/>
    </source>
</evidence>
<dbReference type="InterPro" id="IPR043133">
    <property type="entry name" value="GTP-CH-I_C/QueF"/>
</dbReference>
<reference evidence="8 9" key="1">
    <citation type="submission" date="2017-05" db="EMBL/GenBank/DDBJ databases">
        <title>Complete and WGS of Bordetella genogroups.</title>
        <authorList>
            <person name="Spilker T."/>
            <person name="LiPuma J."/>
        </authorList>
    </citation>
    <scope>NUCLEOTIDE SEQUENCE [LARGE SCALE GENOMIC DNA]</scope>
    <source>
        <strain evidence="8 9">AU10456</strain>
    </source>
</reference>
<dbReference type="GO" id="GO:0005737">
    <property type="term" value="C:cytoplasm"/>
    <property type="evidence" value="ECO:0007669"/>
    <property type="project" value="TreeGrafter"/>
</dbReference>
<accession>A0A261U2G2</accession>
<comment type="pathway">
    <text evidence="2 6">Cofactor biosynthesis; tetrahydrofolate biosynthesis; 2-amino-4-hydroxy-6-hydroxymethyl-7,8-dihydropteridine diphosphate from 7,8-dihydroneopterin triphosphate: step 3/4.</text>
</comment>
<dbReference type="RefSeq" id="WP_094798727.1">
    <property type="nucleotide sequence ID" value="NZ_NEVP01000001.1"/>
</dbReference>
<comment type="catalytic activity">
    <reaction evidence="1 6">
        <text>7,8-dihydroneopterin = 6-hydroxymethyl-7,8-dihydropterin + glycolaldehyde</text>
        <dbReference type="Rhea" id="RHEA:10540"/>
        <dbReference type="ChEBI" id="CHEBI:17001"/>
        <dbReference type="ChEBI" id="CHEBI:17071"/>
        <dbReference type="ChEBI" id="CHEBI:44841"/>
        <dbReference type="EC" id="4.1.2.25"/>
    </reaction>
</comment>
<dbReference type="GO" id="GO:0046656">
    <property type="term" value="P:folic acid biosynthetic process"/>
    <property type="evidence" value="ECO:0007669"/>
    <property type="project" value="UniProtKB-UniRule"/>
</dbReference>
<keyword evidence="9" id="KW-1185">Reference proteome</keyword>
<dbReference type="EC" id="4.1.2.25" evidence="6"/>